<keyword evidence="4" id="KW-1185">Reference proteome</keyword>
<evidence type="ECO:0000313" key="4">
    <source>
        <dbReference type="Proteomes" id="UP000295210"/>
    </source>
</evidence>
<comment type="caution">
    <text evidence="3">The sequence shown here is derived from an EMBL/GenBank/DDBJ whole genome shotgun (WGS) entry which is preliminary data.</text>
</comment>
<dbReference type="Pfam" id="PF12706">
    <property type="entry name" value="Lactamase_B_2"/>
    <property type="match status" value="1"/>
</dbReference>
<dbReference type="PIRSF" id="PIRSF038896">
    <property type="entry name" value="NAPE-PLD"/>
    <property type="match status" value="1"/>
</dbReference>
<dbReference type="GO" id="GO:0070290">
    <property type="term" value="F:N-acylphosphatidylethanolamine-specific phospholipase D activity"/>
    <property type="evidence" value="ECO:0007669"/>
    <property type="project" value="InterPro"/>
</dbReference>
<dbReference type="PANTHER" id="PTHR15032:SF36">
    <property type="entry name" value="METALLO-BETA-LACTAMASE DOMAIN-CONTAINING PROTEIN"/>
    <property type="match status" value="1"/>
</dbReference>
<dbReference type="RefSeq" id="WP_131992018.1">
    <property type="nucleotide sequence ID" value="NZ_SMGK01000001.1"/>
</dbReference>
<proteinExistence type="predicted"/>
<dbReference type="SMART" id="SM00849">
    <property type="entry name" value="Lactamase_B"/>
    <property type="match status" value="1"/>
</dbReference>
<dbReference type="AlphaFoldDB" id="A0A4R1LBH9"/>
<dbReference type="Proteomes" id="UP000295210">
    <property type="component" value="Unassembled WGS sequence"/>
</dbReference>
<gene>
    <name evidence="3" type="ORF">C7378_0824</name>
</gene>
<protein>
    <submittedName>
        <fullName evidence="3">L-ascorbate metabolism protein UlaG (Beta-lactamase superfamily)</fullName>
    </submittedName>
</protein>
<dbReference type="GO" id="GO:0005737">
    <property type="term" value="C:cytoplasm"/>
    <property type="evidence" value="ECO:0007669"/>
    <property type="project" value="TreeGrafter"/>
</dbReference>
<dbReference type="InterPro" id="IPR024884">
    <property type="entry name" value="NAPE-PLD"/>
</dbReference>
<accession>A0A4R1LBH9</accession>
<organism evidence="3 4">
    <name type="scientific">Acidipila rosea</name>
    <dbReference type="NCBI Taxonomy" id="768535"/>
    <lineage>
        <taxon>Bacteria</taxon>
        <taxon>Pseudomonadati</taxon>
        <taxon>Acidobacteriota</taxon>
        <taxon>Terriglobia</taxon>
        <taxon>Terriglobales</taxon>
        <taxon>Acidobacteriaceae</taxon>
        <taxon>Acidipila</taxon>
    </lineage>
</organism>
<dbReference type="SUPFAM" id="SSF56281">
    <property type="entry name" value="Metallo-hydrolase/oxidoreductase"/>
    <property type="match status" value="1"/>
</dbReference>
<dbReference type="Gene3D" id="3.60.15.10">
    <property type="entry name" value="Ribonuclease Z/Hydroxyacylglutathione hydrolase-like"/>
    <property type="match status" value="1"/>
</dbReference>
<dbReference type="OrthoDB" id="9805728at2"/>
<keyword evidence="1" id="KW-0472">Membrane</keyword>
<dbReference type="InterPro" id="IPR001279">
    <property type="entry name" value="Metallo-B-lactamas"/>
</dbReference>
<evidence type="ECO:0000259" key="2">
    <source>
        <dbReference type="SMART" id="SM00849"/>
    </source>
</evidence>
<evidence type="ECO:0000256" key="1">
    <source>
        <dbReference type="SAM" id="Phobius"/>
    </source>
</evidence>
<feature type="domain" description="Metallo-beta-lactamase" evidence="2">
    <location>
        <begin position="41"/>
        <end position="246"/>
    </location>
</feature>
<reference evidence="3 4" key="1">
    <citation type="submission" date="2019-03" db="EMBL/GenBank/DDBJ databases">
        <title>Genomic Encyclopedia of Type Strains, Phase IV (KMG-IV): sequencing the most valuable type-strain genomes for metagenomic binning, comparative biology and taxonomic classification.</title>
        <authorList>
            <person name="Goeker M."/>
        </authorList>
    </citation>
    <scope>NUCLEOTIDE SEQUENCE [LARGE SCALE GENOMIC DNA]</scope>
    <source>
        <strain evidence="3 4">DSM 103428</strain>
    </source>
</reference>
<dbReference type="EMBL" id="SMGK01000001">
    <property type="protein sequence ID" value="TCK75828.1"/>
    <property type="molecule type" value="Genomic_DNA"/>
</dbReference>
<name>A0A4R1LBH9_9BACT</name>
<keyword evidence="1" id="KW-0812">Transmembrane</keyword>
<keyword evidence="1" id="KW-1133">Transmembrane helix</keyword>
<dbReference type="PANTHER" id="PTHR15032">
    <property type="entry name" value="N-ACYL-PHOSPHATIDYLETHANOLAMINE-HYDROLYZING PHOSPHOLIPASE D"/>
    <property type="match status" value="1"/>
</dbReference>
<sequence length="304" mass="33823">MAGKLKFIAELVGESLFQPLRGTQHTPVLADRNELGITFIGHSSFLIQLGGLNLLVDPVFAMWLILLRRHRRAGVALRSLPPIDAVLLTHAHMDHLNLPSLRRIIRHTTKLSGKPPEVIVPSGVEDIVEKLGFSRITSMRWWQQHDLRGLKLTMTPASHWGARMFSDTHRGFGGYALEYGEHRVYHSGDTAYFDGFREIGARLAPQVALLPIGAYSPDNFRSVHTSPEDALQAFLDLKARAMIPMHFGTFKLSSEPMDEPLPRLLAAAESAGVRQSILPLAEGETRIVKQPRAEDTSAPLFTHV</sequence>
<feature type="transmembrane region" description="Helical" evidence="1">
    <location>
        <begin position="45"/>
        <end position="67"/>
    </location>
</feature>
<dbReference type="InterPro" id="IPR036866">
    <property type="entry name" value="RibonucZ/Hydroxyglut_hydro"/>
</dbReference>
<evidence type="ECO:0000313" key="3">
    <source>
        <dbReference type="EMBL" id="TCK75828.1"/>
    </source>
</evidence>
<dbReference type="GO" id="GO:0008270">
    <property type="term" value="F:zinc ion binding"/>
    <property type="evidence" value="ECO:0007669"/>
    <property type="project" value="InterPro"/>
</dbReference>